<accession>A0ABD1ES34</accession>
<dbReference type="Gene3D" id="3.80.10.10">
    <property type="entry name" value="Ribonuclease Inhibitor"/>
    <property type="match status" value="2"/>
</dbReference>
<dbReference type="PROSITE" id="PS50181">
    <property type="entry name" value="FBOX"/>
    <property type="match status" value="1"/>
</dbReference>
<evidence type="ECO:0000313" key="2">
    <source>
        <dbReference type="EMBL" id="KAL1501579.1"/>
    </source>
</evidence>
<proteinExistence type="predicted"/>
<sequence length="586" mass="67927">MESTFNKNVASGKIRFLSSSFTPLPRVSVRRPFERNLDQLLDDIFFDFRKFGTFCNYSLTVKQPYRIQDMDPLMAEDFFIIEYDKPLLANSIVIHKNGNCQGAVVRVWGAFKYELISNVLCLLPSGKHWTLLWSGPALEDFEHRARTIPLNNPGFLINVLKVELSSKFISYYPKLSPIQLDTTILPEHSTEFPNDEDKKVEYQYLDVETYAESMPEEVMIEIFKNLDMASLRKCTRVNKRWNVIASNPILYRNLDLSRFWHLINPNSLMLISKNYHHIKKLDLSNLSYCNITYSSQHNSMDSALQRLIYTCRNSLTHLCLNNNFFVTNDVVTTIAECPNLLELRLQNTLNWTTLSIDKEIKYHSLETLDLSTTRICANDLVNVLKKNSNLLNLLIESNLNLRGTLDLILDTVTKYNTQLKCWCSWKTFIQERTPETFYKFGHLTNLEELELGRSPPCEIKSSIFSTLAEHCPKLRRLVLCGWIKLGADSIQAMHGFKELILLDLKFCFILKLDWLKKLIIALPKLQFLDITNCVKDEEVQITNVVTNRMENIPMTQQLQQQLSIVERHGDREEPLEVVKKAGGQFA</sequence>
<comment type="caution">
    <text evidence="2">The sequence shown here is derived from an EMBL/GenBank/DDBJ whole genome shotgun (WGS) entry which is preliminary data.</text>
</comment>
<keyword evidence="3" id="KW-1185">Reference proteome</keyword>
<dbReference type="AlphaFoldDB" id="A0ABD1ES34"/>
<dbReference type="Proteomes" id="UP001566132">
    <property type="component" value="Unassembled WGS sequence"/>
</dbReference>
<dbReference type="InterPro" id="IPR036047">
    <property type="entry name" value="F-box-like_dom_sf"/>
</dbReference>
<dbReference type="InterPro" id="IPR001810">
    <property type="entry name" value="F-box_dom"/>
</dbReference>
<dbReference type="SMART" id="SM00256">
    <property type="entry name" value="FBOX"/>
    <property type="match status" value="1"/>
</dbReference>
<name>A0ABD1ES34_HYPHA</name>
<reference evidence="2 3" key="1">
    <citation type="submission" date="2024-05" db="EMBL/GenBank/DDBJ databases">
        <title>Genetic variation in Jamaican populations of the coffee berry borer (Hypothenemus hampei).</title>
        <authorList>
            <person name="Errbii M."/>
            <person name="Myrie A."/>
        </authorList>
    </citation>
    <scope>NUCLEOTIDE SEQUENCE [LARGE SCALE GENOMIC DNA]</scope>
    <source>
        <strain evidence="2">JA-Hopewell-2020-01-JO</strain>
        <tissue evidence="2">Whole body</tissue>
    </source>
</reference>
<dbReference type="PANTHER" id="PTHR13318">
    <property type="entry name" value="PARTNER OF PAIRED, ISOFORM B-RELATED"/>
    <property type="match status" value="1"/>
</dbReference>
<dbReference type="Gene3D" id="1.20.1280.50">
    <property type="match status" value="1"/>
</dbReference>
<evidence type="ECO:0000313" key="3">
    <source>
        <dbReference type="Proteomes" id="UP001566132"/>
    </source>
</evidence>
<dbReference type="SUPFAM" id="SSF52047">
    <property type="entry name" value="RNI-like"/>
    <property type="match status" value="1"/>
</dbReference>
<dbReference type="InterPro" id="IPR032675">
    <property type="entry name" value="LRR_dom_sf"/>
</dbReference>
<dbReference type="Pfam" id="PF12937">
    <property type="entry name" value="F-box-like"/>
    <property type="match status" value="1"/>
</dbReference>
<protein>
    <recommendedName>
        <fullName evidence="1">F-box domain-containing protein</fullName>
    </recommendedName>
</protein>
<gene>
    <name evidence="2" type="ORF">ABEB36_006877</name>
</gene>
<dbReference type="EMBL" id="JBDJPC010000005">
    <property type="protein sequence ID" value="KAL1501579.1"/>
    <property type="molecule type" value="Genomic_DNA"/>
</dbReference>
<evidence type="ECO:0000259" key="1">
    <source>
        <dbReference type="PROSITE" id="PS50181"/>
    </source>
</evidence>
<dbReference type="SUPFAM" id="SSF81383">
    <property type="entry name" value="F-box domain"/>
    <property type="match status" value="1"/>
</dbReference>
<organism evidence="2 3">
    <name type="scientific">Hypothenemus hampei</name>
    <name type="common">Coffee berry borer</name>
    <dbReference type="NCBI Taxonomy" id="57062"/>
    <lineage>
        <taxon>Eukaryota</taxon>
        <taxon>Metazoa</taxon>
        <taxon>Ecdysozoa</taxon>
        <taxon>Arthropoda</taxon>
        <taxon>Hexapoda</taxon>
        <taxon>Insecta</taxon>
        <taxon>Pterygota</taxon>
        <taxon>Neoptera</taxon>
        <taxon>Endopterygota</taxon>
        <taxon>Coleoptera</taxon>
        <taxon>Polyphaga</taxon>
        <taxon>Cucujiformia</taxon>
        <taxon>Curculionidae</taxon>
        <taxon>Scolytinae</taxon>
        <taxon>Hypothenemus</taxon>
    </lineage>
</organism>
<feature type="domain" description="F-box" evidence="1">
    <location>
        <begin position="208"/>
        <end position="254"/>
    </location>
</feature>